<feature type="transmembrane region" description="Helical" evidence="1">
    <location>
        <begin position="110"/>
        <end position="133"/>
    </location>
</feature>
<dbReference type="AlphaFoldDB" id="A0A5J4SC78"/>
<evidence type="ECO:0000256" key="1">
    <source>
        <dbReference type="SAM" id="Phobius"/>
    </source>
</evidence>
<dbReference type="PANTHER" id="PTHR12526:SF638">
    <property type="entry name" value="SPORE COAT PROTEIN SA"/>
    <property type="match status" value="1"/>
</dbReference>
<reference evidence="4" key="1">
    <citation type="submission" date="2019-03" db="EMBL/GenBank/DDBJ databases">
        <title>Single cell metagenomics reveals metabolic interactions within the superorganism composed of flagellate Streblomastix strix and complex community of Bacteroidetes bacteria on its surface.</title>
        <authorList>
            <person name="Treitli S.C."/>
            <person name="Kolisko M."/>
            <person name="Husnik F."/>
            <person name="Keeling P."/>
            <person name="Hampl V."/>
        </authorList>
    </citation>
    <scope>NUCLEOTIDE SEQUENCE</scope>
    <source>
        <strain evidence="4">STM</strain>
    </source>
</reference>
<dbReference type="InterPro" id="IPR028098">
    <property type="entry name" value="Glyco_trans_4-like_N"/>
</dbReference>
<feature type="domain" description="Glycosyltransferase subfamily 4-like N-terminal" evidence="3">
    <location>
        <begin position="7"/>
        <end position="143"/>
    </location>
</feature>
<proteinExistence type="predicted"/>
<dbReference type="CDD" id="cd03808">
    <property type="entry name" value="GT4_CapM-like"/>
    <property type="match status" value="1"/>
</dbReference>
<name>A0A5J4SC78_9ZZZZ</name>
<dbReference type="Pfam" id="PF13477">
    <property type="entry name" value="Glyco_trans_4_2"/>
    <property type="match status" value="1"/>
</dbReference>
<protein>
    <submittedName>
        <fullName evidence="4">N N'-diacetylbacillosaminyl-diphospho-undecaprenol alpha-1 3-N-acetylgalactosaminyltransferase</fullName>
        <ecNumber evidence="4">2.4.1.290</ecNumber>
    </submittedName>
</protein>
<feature type="domain" description="Glycosyl transferase family 1" evidence="2">
    <location>
        <begin position="190"/>
        <end position="349"/>
    </location>
</feature>
<keyword evidence="1" id="KW-1133">Transmembrane helix</keyword>
<dbReference type="SUPFAM" id="SSF53756">
    <property type="entry name" value="UDP-Glycosyltransferase/glycogen phosphorylase"/>
    <property type="match status" value="1"/>
</dbReference>
<keyword evidence="1" id="KW-0812">Transmembrane</keyword>
<dbReference type="GO" id="GO:0102335">
    <property type="term" value="F:N,N'-diacetylbacillosaminyl-diphospho-undecaprenol alpha-1,3-N-acetylgalactosaminyltransferase activity"/>
    <property type="evidence" value="ECO:0007669"/>
    <property type="project" value="UniProtKB-EC"/>
</dbReference>
<dbReference type="PANTHER" id="PTHR12526">
    <property type="entry name" value="GLYCOSYLTRANSFERASE"/>
    <property type="match status" value="1"/>
</dbReference>
<accession>A0A5J4SC78</accession>
<keyword evidence="1" id="KW-0472">Membrane</keyword>
<keyword evidence="4" id="KW-0808">Transferase</keyword>
<sequence>MNKHKSLLFIGNTAWSMYNFRRVVLTQLIHLGYSVTVISLEEFVYQKKLQDLGCSCISLNMKAKGVNPFYDIKLVMSLRIIFQKTNPDFCFFYTIKPNIYGSIVAGVMHIPHIAITTGLGYIFLNTNILFLIAKKLYKIAFKRPLEIWFLNEDDRSHFLRNNLVKENKTFVLKGEGIDLTHFFYSIERDTTVSFILIARILWDKGVGEYVEAARGIKKTYPNVRFKLLGFIGVDNPSAISKEQIELWTNEGFVEYLGATDNVRPFIENSSCIVLPSYYGEGIPVCLLEGAAMGRPLITTNSVGCKETVDDGVSGFLCKPRDAKDLALAMEKIILMSSKERITMGMAGRKKMENEFDVNLIVEQYLRTLNKYLT</sequence>
<comment type="caution">
    <text evidence="4">The sequence shown here is derived from an EMBL/GenBank/DDBJ whole genome shotgun (WGS) entry which is preliminary data.</text>
</comment>
<organism evidence="4">
    <name type="scientific">termite gut metagenome</name>
    <dbReference type="NCBI Taxonomy" id="433724"/>
    <lineage>
        <taxon>unclassified sequences</taxon>
        <taxon>metagenomes</taxon>
        <taxon>organismal metagenomes</taxon>
    </lineage>
</organism>
<dbReference type="EC" id="2.4.1.290" evidence="4"/>
<dbReference type="InterPro" id="IPR001296">
    <property type="entry name" value="Glyco_trans_1"/>
</dbReference>
<evidence type="ECO:0000259" key="3">
    <source>
        <dbReference type="Pfam" id="PF13477"/>
    </source>
</evidence>
<evidence type="ECO:0000313" key="4">
    <source>
        <dbReference type="EMBL" id="KAA6343362.1"/>
    </source>
</evidence>
<keyword evidence="4" id="KW-0328">Glycosyltransferase</keyword>
<dbReference type="EMBL" id="SNRY01000274">
    <property type="protein sequence ID" value="KAA6343362.1"/>
    <property type="molecule type" value="Genomic_DNA"/>
</dbReference>
<evidence type="ECO:0000259" key="2">
    <source>
        <dbReference type="Pfam" id="PF00534"/>
    </source>
</evidence>
<dbReference type="Pfam" id="PF00534">
    <property type="entry name" value="Glycos_transf_1"/>
    <property type="match status" value="1"/>
</dbReference>
<gene>
    <name evidence="4" type="ORF">EZS27_008953</name>
</gene>
<dbReference type="Gene3D" id="3.40.50.2000">
    <property type="entry name" value="Glycogen Phosphorylase B"/>
    <property type="match status" value="2"/>
</dbReference>